<dbReference type="EMBL" id="JASVDS010000001">
    <property type="protein sequence ID" value="MDL5031288.1"/>
    <property type="molecule type" value="Genomic_DNA"/>
</dbReference>
<evidence type="ECO:0000256" key="2">
    <source>
        <dbReference type="ARBA" id="ARBA00022801"/>
    </source>
</evidence>
<organism evidence="5 6">
    <name type="scientific">Roseateles subflavus</name>
    <dbReference type="NCBI Taxonomy" id="3053353"/>
    <lineage>
        <taxon>Bacteria</taxon>
        <taxon>Pseudomonadati</taxon>
        <taxon>Pseudomonadota</taxon>
        <taxon>Betaproteobacteria</taxon>
        <taxon>Burkholderiales</taxon>
        <taxon>Sphaerotilaceae</taxon>
        <taxon>Roseateles</taxon>
    </lineage>
</organism>
<dbReference type="PANTHER" id="PTHR34698:SF2">
    <property type="entry name" value="5-OXOPROLINASE SUBUNIT B"/>
    <property type="match status" value="1"/>
</dbReference>
<sequence>MTSPFPARCRPLGERAVQLDFPGQAPSLALQQSLWCLRDQLWAAGDAIDCVPGMGNLTWVFDPDRLDGTEAAERLLQHWQAVQSRPAPAPDEGRLVEVPVHYGGEAGPDLAAVAAHHGLAPREVVRRHSEAAYRVFFLGFLPGFAYLDGLPPALHTPRRATPRTAVPAGSVGIGGAQTGIYPCASPGGWQLIGRTSLPLFDAGAEAPTLLQPGDRLRFVVERCDD</sequence>
<keyword evidence="2 5" id="KW-0378">Hydrolase</keyword>
<evidence type="ECO:0000256" key="3">
    <source>
        <dbReference type="ARBA" id="ARBA00022840"/>
    </source>
</evidence>
<reference evidence="5 6" key="1">
    <citation type="submission" date="2023-06" db="EMBL/GenBank/DDBJ databases">
        <title>Pelomonas sp. APW6 16S ribosomal RNA gene genome sequencing and assembly.</title>
        <authorList>
            <person name="Woo H."/>
        </authorList>
    </citation>
    <scope>NUCLEOTIDE SEQUENCE [LARGE SCALE GENOMIC DNA]</scope>
    <source>
        <strain evidence="5 6">APW6</strain>
    </source>
</reference>
<dbReference type="NCBIfam" id="TIGR00370">
    <property type="entry name" value="5-oxoprolinase subunit PxpB"/>
    <property type="match status" value="1"/>
</dbReference>
<feature type="domain" description="Carboxyltransferase" evidence="4">
    <location>
        <begin position="7"/>
        <end position="210"/>
    </location>
</feature>
<dbReference type="InterPro" id="IPR010016">
    <property type="entry name" value="PxpB"/>
</dbReference>
<evidence type="ECO:0000313" key="5">
    <source>
        <dbReference type="EMBL" id="MDL5031288.1"/>
    </source>
</evidence>
<dbReference type="Gene3D" id="2.40.100.10">
    <property type="entry name" value="Cyclophilin-like"/>
    <property type="match status" value="1"/>
</dbReference>
<evidence type="ECO:0000256" key="1">
    <source>
        <dbReference type="ARBA" id="ARBA00022741"/>
    </source>
</evidence>
<evidence type="ECO:0000259" key="4">
    <source>
        <dbReference type="SMART" id="SM00796"/>
    </source>
</evidence>
<dbReference type="RefSeq" id="WP_285981544.1">
    <property type="nucleotide sequence ID" value="NZ_JASVDS010000001.1"/>
</dbReference>
<name>A0ABT7LEL4_9BURK</name>
<dbReference type="Pfam" id="PF02682">
    <property type="entry name" value="CT_C_D"/>
    <property type="match status" value="1"/>
</dbReference>
<dbReference type="InterPro" id="IPR003833">
    <property type="entry name" value="CT_C_D"/>
</dbReference>
<dbReference type="GO" id="GO:0017168">
    <property type="term" value="F:5-oxoprolinase (ATP-hydrolyzing) activity"/>
    <property type="evidence" value="ECO:0007669"/>
    <property type="project" value="UniProtKB-EC"/>
</dbReference>
<proteinExistence type="predicted"/>
<gene>
    <name evidence="5" type="primary">pxpB</name>
    <name evidence="5" type="ORF">QRD43_05145</name>
</gene>
<evidence type="ECO:0000313" key="6">
    <source>
        <dbReference type="Proteomes" id="UP001238603"/>
    </source>
</evidence>
<dbReference type="PANTHER" id="PTHR34698">
    <property type="entry name" value="5-OXOPROLINASE SUBUNIT B"/>
    <property type="match status" value="1"/>
</dbReference>
<protein>
    <submittedName>
        <fullName evidence="5">5-oxoprolinase subunit PxpB</fullName>
        <ecNumber evidence="5">3.5.2.9</ecNumber>
    </submittedName>
</protein>
<dbReference type="InterPro" id="IPR029000">
    <property type="entry name" value="Cyclophilin-like_dom_sf"/>
</dbReference>
<keyword evidence="3" id="KW-0067">ATP-binding</keyword>
<dbReference type="SUPFAM" id="SSF50891">
    <property type="entry name" value="Cyclophilin-like"/>
    <property type="match status" value="1"/>
</dbReference>
<dbReference type="EC" id="3.5.2.9" evidence="5"/>
<dbReference type="SUPFAM" id="SSF160467">
    <property type="entry name" value="PH0987 N-terminal domain-like"/>
    <property type="match status" value="1"/>
</dbReference>
<keyword evidence="1" id="KW-0547">Nucleotide-binding</keyword>
<comment type="caution">
    <text evidence="5">The sequence shown here is derived from an EMBL/GenBank/DDBJ whole genome shotgun (WGS) entry which is preliminary data.</text>
</comment>
<dbReference type="SMART" id="SM00796">
    <property type="entry name" value="AHS1"/>
    <property type="match status" value="1"/>
</dbReference>
<dbReference type="Proteomes" id="UP001238603">
    <property type="component" value="Unassembled WGS sequence"/>
</dbReference>
<keyword evidence="6" id="KW-1185">Reference proteome</keyword>
<accession>A0ABT7LEL4</accession>